<evidence type="ECO:0000256" key="1">
    <source>
        <dbReference type="SAM" id="MobiDB-lite"/>
    </source>
</evidence>
<dbReference type="EnsemblMetazoa" id="AMIN008142-RA">
    <property type="protein sequence ID" value="AMIN008142-PA"/>
    <property type="gene ID" value="AMIN008142"/>
</dbReference>
<feature type="compositionally biased region" description="Polar residues" evidence="1">
    <location>
        <begin position="315"/>
        <end position="330"/>
    </location>
</feature>
<dbReference type="AlphaFoldDB" id="A0A182WCQ5"/>
<evidence type="ECO:0000313" key="3">
    <source>
        <dbReference type="Proteomes" id="UP000075920"/>
    </source>
</evidence>
<dbReference type="Proteomes" id="UP000075920">
    <property type="component" value="Unassembled WGS sequence"/>
</dbReference>
<reference evidence="2" key="2">
    <citation type="submission" date="2020-05" db="UniProtKB">
        <authorList>
            <consortium name="EnsemblMetazoa"/>
        </authorList>
    </citation>
    <scope>IDENTIFICATION</scope>
    <source>
        <strain evidence="2">MINIMUS1</strain>
    </source>
</reference>
<evidence type="ECO:0000313" key="2">
    <source>
        <dbReference type="EnsemblMetazoa" id="AMIN008142-PA"/>
    </source>
</evidence>
<name>A0A182WCQ5_9DIPT</name>
<proteinExistence type="predicted"/>
<feature type="compositionally biased region" description="Polar residues" evidence="1">
    <location>
        <begin position="199"/>
        <end position="210"/>
    </location>
</feature>
<reference evidence="3" key="1">
    <citation type="submission" date="2013-03" db="EMBL/GenBank/DDBJ databases">
        <title>The Genome Sequence of Anopheles minimus MINIMUS1.</title>
        <authorList>
            <consortium name="The Broad Institute Genomics Platform"/>
            <person name="Neafsey D.E."/>
            <person name="Walton C."/>
            <person name="Walker B."/>
            <person name="Young S.K."/>
            <person name="Zeng Q."/>
            <person name="Gargeya S."/>
            <person name="Fitzgerald M."/>
            <person name="Haas B."/>
            <person name="Abouelleil A."/>
            <person name="Allen A.W."/>
            <person name="Alvarado L."/>
            <person name="Arachchi H.M."/>
            <person name="Berlin A.M."/>
            <person name="Chapman S.B."/>
            <person name="Gainer-Dewar J."/>
            <person name="Goldberg J."/>
            <person name="Griggs A."/>
            <person name="Gujja S."/>
            <person name="Hansen M."/>
            <person name="Howarth C."/>
            <person name="Imamovic A."/>
            <person name="Ireland A."/>
            <person name="Larimer J."/>
            <person name="McCowan C."/>
            <person name="Murphy C."/>
            <person name="Pearson M."/>
            <person name="Poon T.W."/>
            <person name="Priest M."/>
            <person name="Roberts A."/>
            <person name="Saif S."/>
            <person name="Shea T."/>
            <person name="Sisk P."/>
            <person name="Sykes S."/>
            <person name="Wortman J."/>
            <person name="Nusbaum C."/>
            <person name="Birren B."/>
        </authorList>
    </citation>
    <scope>NUCLEOTIDE SEQUENCE [LARGE SCALE GENOMIC DNA]</scope>
    <source>
        <strain evidence="3">MINIMUS1</strain>
    </source>
</reference>
<protein>
    <submittedName>
        <fullName evidence="2">Uncharacterized protein</fullName>
    </submittedName>
</protein>
<sequence length="538" mass="60346">MVNLCSLLLKYNNFSQVEDDIFLYIDRILENAFEIHKKQTEANKELASLEALIAEKQKCLQASVSTRGSRTPVKKRKVQSLDSSRSACKENASILEDSSFFPHKSDSDVSSMFDQNIIDSDEPFFALTQTPPPPVRPVRQALSPRNEPSSNKPSTEVRAVKLLFGDEIKSPKKIIRESRFVKRLTAVESSPGIEKKPTVLSTVPPTSNGKWTGKKSKGNIESPKSAEHTPTGLKRFHSLTDSNQRFRQAKLNFPRQNKRSPGHEPEQVVNDTLFSDFVVPTPPSVASKSKFLKSLRMKKQSTMISKGQSEKSAAKETYSTAASSTANGECNQAHHDDEDEDDINQTYCSGIESINRIVKDLSVKVKQEPDSQLNNKRNAIKRHDHVANQQWNSRDDSETNEVIFVGPPSQQSIVTVVESQNENDKFISELHNEQAKRVKAETGLGISSIPSNNVQRTNHEYRAPSGGAINHPYNRNMEYLGEGLCNDCMKLFKFHTTRGVSNDAARTKLPRNCRSCRMAQLHHTPPGFWDPDFLPTPQ</sequence>
<feature type="region of interest" description="Disordered" evidence="1">
    <location>
        <begin position="302"/>
        <end position="343"/>
    </location>
</feature>
<dbReference type="VEuPathDB" id="VectorBase:AMIN008142"/>
<keyword evidence="3" id="KW-1185">Reference proteome</keyword>
<organism evidence="2 3">
    <name type="scientific">Anopheles minimus</name>
    <dbReference type="NCBI Taxonomy" id="112268"/>
    <lineage>
        <taxon>Eukaryota</taxon>
        <taxon>Metazoa</taxon>
        <taxon>Ecdysozoa</taxon>
        <taxon>Arthropoda</taxon>
        <taxon>Hexapoda</taxon>
        <taxon>Insecta</taxon>
        <taxon>Pterygota</taxon>
        <taxon>Neoptera</taxon>
        <taxon>Endopterygota</taxon>
        <taxon>Diptera</taxon>
        <taxon>Nematocera</taxon>
        <taxon>Culicoidea</taxon>
        <taxon>Culicidae</taxon>
        <taxon>Anophelinae</taxon>
        <taxon>Anopheles</taxon>
    </lineage>
</organism>
<feature type="region of interest" description="Disordered" evidence="1">
    <location>
        <begin position="128"/>
        <end position="154"/>
    </location>
</feature>
<feature type="region of interest" description="Disordered" evidence="1">
    <location>
        <begin position="195"/>
        <end position="232"/>
    </location>
</feature>
<accession>A0A182WCQ5</accession>